<keyword evidence="1" id="KW-1003">Cell membrane</keyword>
<dbReference type="InterPro" id="IPR006741">
    <property type="entry name" value="AgrB"/>
</dbReference>
<dbReference type="AlphaFoldDB" id="A0A1M4UTH8"/>
<gene>
    <name evidence="9" type="ORF">SAMN02745218_00565</name>
</gene>
<feature type="transmembrane region" description="Helical" evidence="8">
    <location>
        <begin position="77"/>
        <end position="98"/>
    </location>
</feature>
<evidence type="ECO:0000256" key="4">
    <source>
        <dbReference type="ARBA" id="ARBA00022692"/>
    </source>
</evidence>
<dbReference type="OrthoDB" id="2854767at2"/>
<evidence type="ECO:0000256" key="3">
    <source>
        <dbReference type="ARBA" id="ARBA00022670"/>
    </source>
</evidence>
<name>A0A1M4UTH8_9FIRM</name>
<keyword evidence="2" id="KW-0673">Quorum sensing</keyword>
<feature type="transmembrane region" description="Helical" evidence="8">
    <location>
        <begin position="52"/>
        <end position="70"/>
    </location>
</feature>
<keyword evidence="6 8" id="KW-1133">Transmembrane helix</keyword>
<evidence type="ECO:0000256" key="1">
    <source>
        <dbReference type="ARBA" id="ARBA00022475"/>
    </source>
</evidence>
<dbReference type="Pfam" id="PF04647">
    <property type="entry name" value="AgrB"/>
    <property type="match status" value="1"/>
</dbReference>
<dbReference type="SMART" id="SM00793">
    <property type="entry name" value="AgrB"/>
    <property type="match status" value="1"/>
</dbReference>
<dbReference type="GO" id="GO:0006508">
    <property type="term" value="P:proteolysis"/>
    <property type="evidence" value="ECO:0007669"/>
    <property type="project" value="UniProtKB-KW"/>
</dbReference>
<evidence type="ECO:0000313" key="10">
    <source>
        <dbReference type="Proteomes" id="UP000184196"/>
    </source>
</evidence>
<evidence type="ECO:0000256" key="5">
    <source>
        <dbReference type="ARBA" id="ARBA00022801"/>
    </source>
</evidence>
<evidence type="ECO:0000256" key="8">
    <source>
        <dbReference type="SAM" id="Phobius"/>
    </source>
</evidence>
<keyword evidence="4 8" id="KW-0812">Transmembrane</keyword>
<feature type="transmembrane region" description="Helical" evidence="8">
    <location>
        <begin position="145"/>
        <end position="161"/>
    </location>
</feature>
<evidence type="ECO:0000256" key="6">
    <source>
        <dbReference type="ARBA" id="ARBA00022989"/>
    </source>
</evidence>
<evidence type="ECO:0000256" key="7">
    <source>
        <dbReference type="ARBA" id="ARBA00023136"/>
    </source>
</evidence>
<dbReference type="GO" id="GO:0016020">
    <property type="term" value="C:membrane"/>
    <property type="evidence" value="ECO:0007669"/>
    <property type="project" value="InterPro"/>
</dbReference>
<protein>
    <submittedName>
        <fullName evidence="9">Accessory gene regulator B</fullName>
    </submittedName>
</protein>
<dbReference type="Proteomes" id="UP000184196">
    <property type="component" value="Unassembled WGS sequence"/>
</dbReference>
<keyword evidence="7 8" id="KW-0472">Membrane</keyword>
<feature type="transmembrane region" description="Helical" evidence="8">
    <location>
        <begin position="167"/>
        <end position="187"/>
    </location>
</feature>
<feature type="transmembrane region" description="Helical" evidence="8">
    <location>
        <begin position="25"/>
        <end position="46"/>
    </location>
</feature>
<evidence type="ECO:0000256" key="2">
    <source>
        <dbReference type="ARBA" id="ARBA00022654"/>
    </source>
</evidence>
<dbReference type="RefSeq" id="WP_073163029.1">
    <property type="nucleotide sequence ID" value="NZ_FQUW01000007.1"/>
</dbReference>
<keyword evidence="10" id="KW-1185">Reference proteome</keyword>
<proteinExistence type="predicted"/>
<reference evidence="10" key="1">
    <citation type="submission" date="2016-11" db="EMBL/GenBank/DDBJ databases">
        <authorList>
            <person name="Varghese N."/>
            <person name="Submissions S."/>
        </authorList>
    </citation>
    <scope>NUCLEOTIDE SEQUENCE [LARGE SCALE GENOMIC DNA]</scope>
    <source>
        <strain evidence="10">DSM 11792</strain>
    </source>
</reference>
<evidence type="ECO:0000313" key="9">
    <source>
        <dbReference type="EMBL" id="SHE59900.1"/>
    </source>
</evidence>
<organism evidence="9 10">
    <name type="scientific">Desulfofundulus australicus DSM 11792</name>
    <dbReference type="NCBI Taxonomy" id="1121425"/>
    <lineage>
        <taxon>Bacteria</taxon>
        <taxon>Bacillati</taxon>
        <taxon>Bacillota</taxon>
        <taxon>Clostridia</taxon>
        <taxon>Eubacteriales</taxon>
        <taxon>Peptococcaceae</taxon>
        <taxon>Desulfofundulus</taxon>
    </lineage>
</organism>
<feature type="transmembrane region" description="Helical" evidence="8">
    <location>
        <begin position="104"/>
        <end position="125"/>
    </location>
</feature>
<sequence length="215" mass="23069">MIHNLAQKIASWLGQELQQEERAAVMAYGLELLLGAVVKVVCFVTIPLILGIFHQVMAVLLASVVFRLAAGGAHCTAYYRCLVGSLVTFTCLGFLARWLPETNIPVQGIALAAALFAVIVALIWAPADTPAKPITGEGYRRALKIISLMVALCYIAVTWFLPLRGDLVAASALGLAFQSFTVTPAGYRFMEWLDVLLGRLHSILISGKGGVNNAA</sequence>
<dbReference type="EMBL" id="FQUW01000007">
    <property type="protein sequence ID" value="SHE59900.1"/>
    <property type="molecule type" value="Genomic_DNA"/>
</dbReference>
<dbReference type="GO" id="GO:0009372">
    <property type="term" value="P:quorum sensing"/>
    <property type="evidence" value="ECO:0007669"/>
    <property type="project" value="UniProtKB-KW"/>
</dbReference>
<dbReference type="GO" id="GO:0008233">
    <property type="term" value="F:peptidase activity"/>
    <property type="evidence" value="ECO:0007669"/>
    <property type="project" value="UniProtKB-KW"/>
</dbReference>
<accession>A0A1M4UTH8</accession>
<keyword evidence="5" id="KW-0378">Hydrolase</keyword>
<keyword evidence="3" id="KW-0645">Protease</keyword>